<organism evidence="1 2">
    <name type="scientific">Lindgomyces ingoldianus</name>
    <dbReference type="NCBI Taxonomy" id="673940"/>
    <lineage>
        <taxon>Eukaryota</taxon>
        <taxon>Fungi</taxon>
        <taxon>Dikarya</taxon>
        <taxon>Ascomycota</taxon>
        <taxon>Pezizomycotina</taxon>
        <taxon>Dothideomycetes</taxon>
        <taxon>Pleosporomycetidae</taxon>
        <taxon>Pleosporales</taxon>
        <taxon>Lindgomycetaceae</taxon>
        <taxon>Lindgomyces</taxon>
    </lineage>
</organism>
<accession>A0ACB6QHS5</accession>
<proteinExistence type="predicted"/>
<dbReference type="Proteomes" id="UP000799755">
    <property type="component" value="Unassembled WGS sequence"/>
</dbReference>
<keyword evidence="2" id="KW-1185">Reference proteome</keyword>
<evidence type="ECO:0000313" key="1">
    <source>
        <dbReference type="EMBL" id="KAF2466436.1"/>
    </source>
</evidence>
<protein>
    <submittedName>
        <fullName evidence="1">Uncharacterized protein</fullName>
    </submittedName>
</protein>
<sequence length="1248" mass="138326">MSLYALTIQRPTATQQAMVGDFLGGGKQHILTASGSRLAILEVSRKANGGLTEIFSQDVFGIIRAIDKFRLAGGSKDFIAISTDSGRLVTFEYLPAERKLKTIHYETFGKSGIRRAIPGQYLAADPKGRAILMAAIEKDKLVWTLSRTGQTDVSISISSPLGVHRPQTLVYYALGMDVGYENPIFALLEVDYSESDADASGEAYQEVKKELSYYELDLGLNHVVHRGRTTVDRTSNILFRVPGGNDLPSGVLCCGEDNITYYHVYEHKVLRLAIPRREGATEDPNRKRYIVAGTLYTLKGGNFFYLLQSEDGDVFKVTFDIKNGKVERLNIWYFDTIPVASSICLLRAGFVYCASEAGDRLLYELETLGDDHSELVFSSDQFPSDPTASYAPPFFHLRGLQNLNPVEKIPNMSPVMDMEVANLSMEDAPQIYTVSGTGARSTFRTTRNALDVLELVDSQLPQRATSVWTAKLRADDEHDTYIVLSLVNHTLVLRIGDDVEEAPHSGLLAETTTLGIQQFGEDCIIQIHPKGIRHIRTIPYDEEDPAKPMYGQITDWKTPAHRSIVACAANNRQVCIALSSGEIYYFACDYDSSLAQAEDEAMLEHTIHCLAMPDVPEGRQGSDFLAVGCGDKTFRIFNLNPRDQDHRILGQTGLMGLSALPHSIAFHAMRDQSPAGYSLYAHVGLHSGIYVRALVDEFSGTLSGFRRRFLGPAPVKFARVSVGGEPAILALTTRPWLAYTHPVNNTLALTPLNYMSIEAAWSFESASFKGIICVRGEDLRIVTLDDVDLSTNLCYDSIPLQYTPRKLIGNHEQQVYYVIESDNNTLDTATCRMLKKDEDSVKTKSEDKPMATSEEDGLTNGELANGEGETEELAAIDFGLPKVNGRWASCIQVVDPVTEKAVVHTVELQENQCAVSAALVAFESKGNQLFLAVGVAQDLKFTPYSFKKAYIHLYQVSPDGRKLTFYHDTEVTATPLALLAFKGKLVAGLGNDLVLFDCGIKHLLRKAQASNCTGTRITDLKTQGSRIVVADQSQSVTYVVHKDLVHPNRLIPFADDTVPRWTTSVEMADYDTTVGGDKFGNIWIVRCPEKVSQASDESEDGQHLIQDKSYLGGAPNRLDLCAHYFTNDIPTAIQKTNLIAGGDRIIFWAGLQGTLGVFVPFESRRDFKMFQQLELLLRHEEKPIAGRDHLAYRSYYSPIKNMIDGDLVERFLTASTDEKASWAAQLDGAWDASSVEDKIWTMRLNFAF</sequence>
<reference evidence="1" key="1">
    <citation type="journal article" date="2020" name="Stud. Mycol.">
        <title>101 Dothideomycetes genomes: a test case for predicting lifestyles and emergence of pathogens.</title>
        <authorList>
            <person name="Haridas S."/>
            <person name="Albert R."/>
            <person name="Binder M."/>
            <person name="Bloem J."/>
            <person name="Labutti K."/>
            <person name="Salamov A."/>
            <person name="Andreopoulos B."/>
            <person name="Baker S."/>
            <person name="Barry K."/>
            <person name="Bills G."/>
            <person name="Bluhm B."/>
            <person name="Cannon C."/>
            <person name="Castanera R."/>
            <person name="Culley D."/>
            <person name="Daum C."/>
            <person name="Ezra D."/>
            <person name="Gonzalez J."/>
            <person name="Henrissat B."/>
            <person name="Kuo A."/>
            <person name="Liang C."/>
            <person name="Lipzen A."/>
            <person name="Lutzoni F."/>
            <person name="Magnuson J."/>
            <person name="Mondo S."/>
            <person name="Nolan M."/>
            <person name="Ohm R."/>
            <person name="Pangilinan J."/>
            <person name="Park H.-J."/>
            <person name="Ramirez L."/>
            <person name="Alfaro M."/>
            <person name="Sun H."/>
            <person name="Tritt A."/>
            <person name="Yoshinaga Y."/>
            <person name="Zwiers L.-H."/>
            <person name="Turgeon B."/>
            <person name="Goodwin S."/>
            <person name="Spatafora J."/>
            <person name="Crous P."/>
            <person name="Grigoriev I."/>
        </authorList>
    </citation>
    <scope>NUCLEOTIDE SEQUENCE</scope>
    <source>
        <strain evidence="1">ATCC 200398</strain>
    </source>
</reference>
<dbReference type="EMBL" id="MU003525">
    <property type="protein sequence ID" value="KAF2466436.1"/>
    <property type="molecule type" value="Genomic_DNA"/>
</dbReference>
<name>A0ACB6QHS5_9PLEO</name>
<comment type="caution">
    <text evidence="1">The sequence shown here is derived from an EMBL/GenBank/DDBJ whole genome shotgun (WGS) entry which is preliminary data.</text>
</comment>
<gene>
    <name evidence="1" type="ORF">BDR25DRAFT_306224</name>
</gene>
<evidence type="ECO:0000313" key="2">
    <source>
        <dbReference type="Proteomes" id="UP000799755"/>
    </source>
</evidence>